<keyword evidence="3" id="KW-1185">Reference proteome</keyword>
<dbReference type="EMBL" id="CM017873">
    <property type="protein sequence ID" value="KAG1331279.1"/>
    <property type="molecule type" value="Genomic_DNA"/>
</dbReference>
<organism evidence="2 3">
    <name type="scientific">Cocos nucifera</name>
    <name type="common">Coconut palm</name>
    <dbReference type="NCBI Taxonomy" id="13894"/>
    <lineage>
        <taxon>Eukaryota</taxon>
        <taxon>Viridiplantae</taxon>
        <taxon>Streptophyta</taxon>
        <taxon>Embryophyta</taxon>
        <taxon>Tracheophyta</taxon>
        <taxon>Spermatophyta</taxon>
        <taxon>Magnoliopsida</taxon>
        <taxon>Liliopsida</taxon>
        <taxon>Arecaceae</taxon>
        <taxon>Arecoideae</taxon>
        <taxon>Cocoseae</taxon>
        <taxon>Attaleinae</taxon>
        <taxon>Cocos</taxon>
    </lineage>
</organism>
<comment type="caution">
    <text evidence="2">The sequence shown here is derived from an EMBL/GenBank/DDBJ whole genome shotgun (WGS) entry which is preliminary data.</text>
</comment>
<reference evidence="2" key="2">
    <citation type="submission" date="2019-07" db="EMBL/GenBank/DDBJ databases">
        <authorList>
            <person name="Yang Y."/>
            <person name="Bocs S."/>
            <person name="Baudouin L."/>
        </authorList>
    </citation>
    <scope>NUCLEOTIDE SEQUENCE</scope>
    <source>
        <tissue evidence="2">Spear leaf of Hainan Tall coconut</tissue>
    </source>
</reference>
<proteinExistence type="predicted"/>
<keyword evidence="1" id="KW-0812">Transmembrane</keyword>
<keyword evidence="1" id="KW-0472">Membrane</keyword>
<sequence>MKFGRAHDLPSASKAELSLEPVIKESPTEEYEVLPRKLPRKSGTKFYASEGGTKFSRRMKFGASEAKLPLEAHHRNEVRRKRGGASAEKWNKVLRKRGRNEVLSQNEVRRKNVVTIITIVLNLIAILALLAASRPQRLHRALYLLNPENSTLSSILPPTNTILRDVGARIHDIIDRSIPAHKQITKLKLERDIEMAIRVDQTILNSQYGSLN</sequence>
<protein>
    <recommendedName>
        <fullName evidence="4">Transmembrane protein</fullName>
    </recommendedName>
</protein>
<reference evidence="2" key="1">
    <citation type="journal article" date="2017" name="Gigascience">
        <title>The genome draft of coconut (Cocos nucifera).</title>
        <authorList>
            <person name="Xiao Y."/>
            <person name="Xu P."/>
            <person name="Fan H."/>
            <person name="Baudouin L."/>
            <person name="Xia W."/>
            <person name="Bocs S."/>
            <person name="Xu J."/>
            <person name="Li Q."/>
            <person name="Guo A."/>
            <person name="Zhou L."/>
            <person name="Li J."/>
            <person name="Wu Y."/>
            <person name="Ma Z."/>
            <person name="Armero A."/>
            <person name="Issali A.E."/>
            <person name="Liu N."/>
            <person name="Peng M."/>
            <person name="Yang Y."/>
        </authorList>
    </citation>
    <scope>NUCLEOTIDE SEQUENCE</scope>
    <source>
        <tissue evidence="2">Spear leaf of Hainan Tall coconut</tissue>
    </source>
</reference>
<evidence type="ECO:0000313" key="3">
    <source>
        <dbReference type="Proteomes" id="UP000797356"/>
    </source>
</evidence>
<feature type="transmembrane region" description="Helical" evidence="1">
    <location>
        <begin position="113"/>
        <end position="132"/>
    </location>
</feature>
<name>A0A8K0MXM0_COCNU</name>
<dbReference type="Proteomes" id="UP000797356">
    <property type="component" value="Chromosome 2"/>
</dbReference>
<evidence type="ECO:0000313" key="2">
    <source>
        <dbReference type="EMBL" id="KAG1331279.1"/>
    </source>
</evidence>
<gene>
    <name evidence="2" type="ORF">COCNU_02G012470</name>
</gene>
<keyword evidence="1" id="KW-1133">Transmembrane helix</keyword>
<accession>A0A8K0MXM0</accession>
<evidence type="ECO:0000256" key="1">
    <source>
        <dbReference type="SAM" id="Phobius"/>
    </source>
</evidence>
<dbReference type="AlphaFoldDB" id="A0A8K0MXM0"/>
<evidence type="ECO:0008006" key="4">
    <source>
        <dbReference type="Google" id="ProtNLM"/>
    </source>
</evidence>